<dbReference type="OrthoDB" id="10252281at2759"/>
<dbReference type="Pfam" id="PF00733">
    <property type="entry name" value="Asn_synthase"/>
    <property type="match status" value="1"/>
</dbReference>
<keyword evidence="2" id="KW-0061">Asparagine biosynthesis</keyword>
<dbReference type="STRING" id="7375.A0A0L0BL09"/>
<dbReference type="GO" id="GO:0004066">
    <property type="term" value="F:asparagine synthase (glutamine-hydrolyzing) activity"/>
    <property type="evidence" value="ECO:0007669"/>
    <property type="project" value="InterPro"/>
</dbReference>
<dbReference type="CDD" id="cd01991">
    <property type="entry name" value="Asn_synthase_B_C"/>
    <property type="match status" value="1"/>
</dbReference>
<comment type="caution">
    <text evidence="5">The sequence shown here is derived from an EMBL/GenBank/DDBJ whole genome shotgun (WGS) entry which is preliminary data.</text>
</comment>
<sequence>QLLNTIFYFQNLMKILENRGPNATRFKECGSALFGGFVLWHQGTEICVQPLESDSHLLLFNGDIFNINNSELRNMSDSQWIFGKLSNAKDECELISYFKTIEGPYSIIFYDKANKIIYFARDSLGRNSLLIEKNYEHFRLLSTSFNTNMENNTMELPPLGIYKINIEDLQNCCLFPWRIPDENWHAQIEQLEKSCDIVIKIRNHIECQWLSSELKDKKYNFNFYDLANSETYSTTSELYDFFLKNTDVLNAIHQFSVLIEESVKKRVQYTASCCASCLGNLNSCNHSKIAILFSGGIDCSILAVLCDKFIPKTDSIDLVNVAFESTRTDSNWDVPDRISGKSSFKNLKDICPDRKWNFIEVNVSKKELHHYLSVHIKHLIYPLNTVLDESIGCAFWFASRAMGLKDDSKWKSSARVVILGSGADELFGGYVRHKNAYIRHNGTEEEKQLNLLNELEKDWNRIPSRNLARDDRVISDNGKTPRAPFIEEHVVNFVRSLSPNQRCCFLLEDGIGDKLFLRLYGYYVGLKSSAFLKKRAIQFGSRIANKKQNAADRSSYMVKIYFSLKMAICLKFLFYFQ</sequence>
<dbReference type="SUPFAM" id="SSF52402">
    <property type="entry name" value="Adenine nucleotide alpha hydrolases-like"/>
    <property type="match status" value="1"/>
</dbReference>
<gene>
    <name evidence="5" type="ORF">FF38_00096</name>
</gene>
<protein>
    <submittedName>
        <fullName evidence="5">Asparagine synthetase domain-containing protein</fullName>
    </submittedName>
</protein>
<proteinExistence type="predicted"/>
<dbReference type="OMA" id="HAKICIL"/>
<dbReference type="InterPro" id="IPR029055">
    <property type="entry name" value="Ntn_hydrolases_N"/>
</dbReference>
<evidence type="ECO:0000313" key="6">
    <source>
        <dbReference type="Proteomes" id="UP000037069"/>
    </source>
</evidence>
<dbReference type="InterPro" id="IPR017932">
    <property type="entry name" value="GATase_2_dom"/>
</dbReference>
<evidence type="ECO:0000256" key="2">
    <source>
        <dbReference type="ARBA" id="ARBA00022888"/>
    </source>
</evidence>
<dbReference type="Proteomes" id="UP000037069">
    <property type="component" value="Unassembled WGS sequence"/>
</dbReference>
<organism evidence="5 6">
    <name type="scientific">Lucilia cuprina</name>
    <name type="common">Green bottle fly</name>
    <name type="synonym">Australian sheep blowfly</name>
    <dbReference type="NCBI Taxonomy" id="7375"/>
    <lineage>
        <taxon>Eukaryota</taxon>
        <taxon>Metazoa</taxon>
        <taxon>Ecdysozoa</taxon>
        <taxon>Arthropoda</taxon>
        <taxon>Hexapoda</taxon>
        <taxon>Insecta</taxon>
        <taxon>Pterygota</taxon>
        <taxon>Neoptera</taxon>
        <taxon>Endopterygota</taxon>
        <taxon>Diptera</taxon>
        <taxon>Brachycera</taxon>
        <taxon>Muscomorpha</taxon>
        <taxon>Oestroidea</taxon>
        <taxon>Calliphoridae</taxon>
        <taxon>Luciliinae</taxon>
        <taxon>Lucilia</taxon>
    </lineage>
</organism>
<accession>A0A0L0BL09</accession>
<feature type="non-terminal residue" evidence="5">
    <location>
        <position position="1"/>
    </location>
</feature>
<dbReference type="AlphaFoldDB" id="A0A0L0BL09"/>
<feature type="domain" description="Glutamine amidotransferase type-2" evidence="4">
    <location>
        <begin position="1"/>
        <end position="167"/>
    </location>
</feature>
<evidence type="ECO:0000313" key="5">
    <source>
        <dbReference type="EMBL" id="KNC20790.1"/>
    </source>
</evidence>
<dbReference type="PANTHER" id="PTHR45937:SF1">
    <property type="entry name" value="ASPARAGINE SYNTHETASE DOMAIN-CONTAINING PROTEIN 1"/>
    <property type="match status" value="1"/>
</dbReference>
<dbReference type="Gene3D" id="3.40.50.620">
    <property type="entry name" value="HUPs"/>
    <property type="match status" value="1"/>
</dbReference>
<name>A0A0L0BL09_LUCCU</name>
<dbReference type="PANTHER" id="PTHR45937">
    <property type="entry name" value="ASPARAGINE SYNTHETASE DOMAIN-CONTAINING PROTEIN 1"/>
    <property type="match status" value="1"/>
</dbReference>
<dbReference type="GO" id="GO:0006529">
    <property type="term" value="P:asparagine biosynthetic process"/>
    <property type="evidence" value="ECO:0007669"/>
    <property type="project" value="UniProtKB-KW"/>
</dbReference>
<keyword evidence="1" id="KW-0028">Amino-acid biosynthesis</keyword>
<reference evidence="5 6" key="1">
    <citation type="journal article" date="2015" name="Nat. Commun.">
        <title>Lucilia cuprina genome unlocks parasitic fly biology to underpin future interventions.</title>
        <authorList>
            <person name="Anstead C.A."/>
            <person name="Korhonen P.K."/>
            <person name="Young N.D."/>
            <person name="Hall R.S."/>
            <person name="Jex A.R."/>
            <person name="Murali S.C."/>
            <person name="Hughes D.S."/>
            <person name="Lee S.F."/>
            <person name="Perry T."/>
            <person name="Stroehlein A.J."/>
            <person name="Ansell B.R."/>
            <person name="Breugelmans B."/>
            <person name="Hofmann A."/>
            <person name="Qu J."/>
            <person name="Dugan S."/>
            <person name="Lee S.L."/>
            <person name="Chao H."/>
            <person name="Dinh H."/>
            <person name="Han Y."/>
            <person name="Doddapaneni H.V."/>
            <person name="Worley K.C."/>
            <person name="Muzny D.M."/>
            <person name="Ioannidis P."/>
            <person name="Waterhouse R.M."/>
            <person name="Zdobnov E.M."/>
            <person name="James P.J."/>
            <person name="Bagnall N.H."/>
            <person name="Kotze A.C."/>
            <person name="Gibbs R.A."/>
            <person name="Richards S."/>
            <person name="Batterham P."/>
            <person name="Gasser R.B."/>
        </authorList>
    </citation>
    <scope>NUCLEOTIDE SEQUENCE [LARGE SCALE GENOMIC DNA]</scope>
    <source>
        <strain evidence="5 6">LS</strain>
        <tissue evidence="5">Full body</tissue>
    </source>
</reference>
<keyword evidence="6" id="KW-1185">Reference proteome</keyword>
<dbReference type="InterPro" id="IPR001962">
    <property type="entry name" value="Asn_synthase"/>
</dbReference>
<dbReference type="PROSITE" id="PS51278">
    <property type="entry name" value="GATASE_TYPE_2"/>
    <property type="match status" value="1"/>
</dbReference>
<dbReference type="EMBL" id="JRES01001702">
    <property type="protein sequence ID" value="KNC20790.1"/>
    <property type="molecule type" value="Genomic_DNA"/>
</dbReference>
<dbReference type="Gene3D" id="3.60.20.10">
    <property type="entry name" value="Glutamine Phosphoribosylpyrophosphate, subunit 1, domain 1"/>
    <property type="match status" value="1"/>
</dbReference>
<evidence type="ECO:0000256" key="3">
    <source>
        <dbReference type="ARBA" id="ARBA00022962"/>
    </source>
</evidence>
<dbReference type="SUPFAM" id="SSF56235">
    <property type="entry name" value="N-terminal nucleophile aminohydrolases (Ntn hydrolases)"/>
    <property type="match status" value="1"/>
</dbReference>
<evidence type="ECO:0000259" key="4">
    <source>
        <dbReference type="PROSITE" id="PS51278"/>
    </source>
</evidence>
<keyword evidence="3" id="KW-0315">Glutamine amidotransferase</keyword>
<dbReference type="InterPro" id="IPR014729">
    <property type="entry name" value="Rossmann-like_a/b/a_fold"/>
</dbReference>
<evidence type="ECO:0000256" key="1">
    <source>
        <dbReference type="ARBA" id="ARBA00022605"/>
    </source>
</evidence>
<dbReference type="InterPro" id="IPR051857">
    <property type="entry name" value="Asn_synthetase_domain"/>
</dbReference>